<proteinExistence type="inferred from homology"/>
<dbReference type="InterPro" id="IPR009620">
    <property type="entry name" value="UPF0236"/>
</dbReference>
<dbReference type="EMBL" id="CP033169">
    <property type="protein sequence ID" value="AYO31259.1"/>
    <property type="molecule type" value="Genomic_DNA"/>
</dbReference>
<dbReference type="Proteomes" id="UP000280960">
    <property type="component" value="Chromosome"/>
</dbReference>
<sequence length="62" mass="7036">MNALRKAGNLKTNKTTDARKKARVIYIEADEDHIHLQNGKAGMVKLIYVIFSRKTPKNPVTK</sequence>
<evidence type="ECO:0000313" key="2">
    <source>
        <dbReference type="EMBL" id="AYO31259.1"/>
    </source>
</evidence>
<evidence type="ECO:0000256" key="1">
    <source>
        <dbReference type="ARBA" id="ARBA00006539"/>
    </source>
</evidence>
<name>A0A3G2R777_9FIRM</name>
<dbReference type="AlphaFoldDB" id="A0A3G2R777"/>
<evidence type="ECO:0000313" key="3">
    <source>
        <dbReference type="Proteomes" id="UP000280960"/>
    </source>
</evidence>
<accession>A0A3G2R777</accession>
<dbReference type="KEGG" id="bacg:D2962_12210"/>
<reference evidence="2 3" key="1">
    <citation type="submission" date="2018-10" db="EMBL/GenBank/DDBJ databases">
        <authorList>
            <person name="Zhang X."/>
        </authorList>
    </citation>
    <scope>NUCLEOTIDE SEQUENCE [LARGE SCALE GENOMIC DNA]</scope>
    <source>
        <strain evidence="2 3">SK-G1</strain>
    </source>
</reference>
<keyword evidence="3" id="KW-1185">Reference proteome</keyword>
<protein>
    <submittedName>
        <fullName evidence="2">Uncharacterized protein</fullName>
    </submittedName>
</protein>
<dbReference type="Pfam" id="PF06782">
    <property type="entry name" value="UPF0236"/>
    <property type="match status" value="1"/>
</dbReference>
<organism evidence="2 3">
    <name type="scientific">Biomaibacter acetigenes</name>
    <dbReference type="NCBI Taxonomy" id="2316383"/>
    <lineage>
        <taxon>Bacteria</taxon>
        <taxon>Bacillati</taxon>
        <taxon>Bacillota</taxon>
        <taxon>Clostridia</taxon>
        <taxon>Thermosediminibacterales</taxon>
        <taxon>Tepidanaerobacteraceae</taxon>
        <taxon>Biomaibacter</taxon>
    </lineage>
</organism>
<gene>
    <name evidence="2" type="ORF">D2962_12210</name>
</gene>
<comment type="similarity">
    <text evidence="1">Belongs to the UPF0236 family.</text>
</comment>